<dbReference type="NCBIfam" id="NF041359">
    <property type="entry name" value="GntG_guanitoxin"/>
    <property type="match status" value="1"/>
</dbReference>
<comment type="similarity">
    <text evidence="2">Belongs to the threonine aldolase family.</text>
</comment>
<dbReference type="Gene3D" id="3.40.640.10">
    <property type="entry name" value="Type I PLP-dependent aspartate aminotransferase-like (Major domain)"/>
    <property type="match status" value="1"/>
</dbReference>
<dbReference type="EMBL" id="JBHSNO010000005">
    <property type="protein sequence ID" value="MFC5588725.1"/>
    <property type="molecule type" value="Genomic_DNA"/>
</dbReference>
<evidence type="ECO:0000256" key="2">
    <source>
        <dbReference type="ARBA" id="ARBA00006966"/>
    </source>
</evidence>
<keyword evidence="3" id="KW-0663">Pyridoxal phosphate</keyword>
<dbReference type="InterPro" id="IPR015422">
    <property type="entry name" value="PyrdxlP-dep_Trfase_small"/>
</dbReference>
<feature type="domain" description="Aromatic amino acid beta-eliminating lyase/threonine aldolase" evidence="4">
    <location>
        <begin position="8"/>
        <end position="288"/>
    </location>
</feature>
<sequence length="352" mass="38624">MSPERIIDLRSDTVTLPKEEMIEAIRYAPLGDSIMGEDPTVNLLEKKAAELLGMEAALLVTSGTMANQIALMSLCQRGEEVLMGGDSHIFTLEGAAAAAVAQVQIRTIEVPDGIYDVSKIERNLNAGDIQRPKTSLICLENTYNLNKGQIVSLENMKEVRAVSKKYSIPVYLDGARLFNAAVELGVTPADICQEVDAVQICLTKGLGCPIGSILAGSKEFIEKAILNRQRLGGGMRQAGIIAAPAIYALDHMIDRLTEDHQKASRLATRLAAIDGIRMEDVQTNIASLELSREDWNSQFLIEFLFTKGIKVKNIGENRVRMVVHYQITDEDIDRVVNAFEEFASVITMESTV</sequence>
<evidence type="ECO:0000313" key="6">
    <source>
        <dbReference type="Proteomes" id="UP001596109"/>
    </source>
</evidence>
<reference evidence="6" key="1">
    <citation type="journal article" date="2019" name="Int. J. Syst. Evol. Microbiol.">
        <title>The Global Catalogue of Microorganisms (GCM) 10K type strain sequencing project: providing services to taxonomists for standard genome sequencing and annotation.</title>
        <authorList>
            <consortium name="The Broad Institute Genomics Platform"/>
            <consortium name="The Broad Institute Genome Sequencing Center for Infectious Disease"/>
            <person name="Wu L."/>
            <person name="Ma J."/>
        </authorList>
    </citation>
    <scope>NUCLEOTIDE SEQUENCE [LARGE SCALE GENOMIC DNA]</scope>
    <source>
        <strain evidence="6">CGMCC 4.1434</strain>
    </source>
</reference>
<proteinExistence type="inferred from homology"/>
<evidence type="ECO:0000256" key="3">
    <source>
        <dbReference type="ARBA" id="ARBA00022898"/>
    </source>
</evidence>
<dbReference type="SUPFAM" id="SSF53383">
    <property type="entry name" value="PLP-dependent transferases"/>
    <property type="match status" value="1"/>
</dbReference>
<organism evidence="5 6">
    <name type="scientific">Sporosarcina soli</name>
    <dbReference type="NCBI Taxonomy" id="334736"/>
    <lineage>
        <taxon>Bacteria</taxon>
        <taxon>Bacillati</taxon>
        <taxon>Bacillota</taxon>
        <taxon>Bacilli</taxon>
        <taxon>Bacillales</taxon>
        <taxon>Caryophanaceae</taxon>
        <taxon>Sporosarcina</taxon>
    </lineage>
</organism>
<comment type="cofactor">
    <cofactor evidence="1">
        <name>pyridoxal 5'-phosphate</name>
        <dbReference type="ChEBI" id="CHEBI:597326"/>
    </cofactor>
</comment>
<evidence type="ECO:0000256" key="1">
    <source>
        <dbReference type="ARBA" id="ARBA00001933"/>
    </source>
</evidence>
<gene>
    <name evidence="5" type="ORF">ACFPRA_07495</name>
</gene>
<dbReference type="RefSeq" id="WP_381432259.1">
    <property type="nucleotide sequence ID" value="NZ_JBHSNO010000005.1"/>
</dbReference>
<dbReference type="PANTHER" id="PTHR48097">
    <property type="entry name" value="L-THREONINE ALDOLASE-RELATED"/>
    <property type="match status" value="1"/>
</dbReference>
<dbReference type="Pfam" id="PF01212">
    <property type="entry name" value="Beta_elim_lyase"/>
    <property type="match status" value="1"/>
</dbReference>
<dbReference type="InterPro" id="IPR015424">
    <property type="entry name" value="PyrdxlP-dep_Trfase"/>
</dbReference>
<protein>
    <submittedName>
        <fullName evidence="5">Threonine aldolase family protein</fullName>
    </submittedName>
</protein>
<dbReference type="Gene3D" id="3.90.1150.10">
    <property type="entry name" value="Aspartate Aminotransferase, domain 1"/>
    <property type="match status" value="1"/>
</dbReference>
<evidence type="ECO:0000259" key="4">
    <source>
        <dbReference type="Pfam" id="PF01212"/>
    </source>
</evidence>
<dbReference type="InterPro" id="IPR001597">
    <property type="entry name" value="ArAA_b-elim_lyase/Thr_aldolase"/>
</dbReference>
<dbReference type="Proteomes" id="UP001596109">
    <property type="component" value="Unassembled WGS sequence"/>
</dbReference>
<dbReference type="PIRSF" id="PIRSF017617">
    <property type="entry name" value="Thr_aldolase"/>
    <property type="match status" value="1"/>
</dbReference>
<keyword evidence="6" id="KW-1185">Reference proteome</keyword>
<dbReference type="InterPro" id="IPR023603">
    <property type="entry name" value="Low_specificity_L-TA-like"/>
</dbReference>
<name>A0ABW0TJU8_9BACL</name>
<evidence type="ECO:0000313" key="5">
    <source>
        <dbReference type="EMBL" id="MFC5588725.1"/>
    </source>
</evidence>
<comment type="caution">
    <text evidence="5">The sequence shown here is derived from an EMBL/GenBank/DDBJ whole genome shotgun (WGS) entry which is preliminary data.</text>
</comment>
<dbReference type="PANTHER" id="PTHR48097:SF9">
    <property type="entry name" value="L-THREONINE ALDOLASE"/>
    <property type="match status" value="1"/>
</dbReference>
<accession>A0ABW0TJU8</accession>
<dbReference type="InterPro" id="IPR015421">
    <property type="entry name" value="PyrdxlP-dep_Trfase_major"/>
</dbReference>